<accession>A0A8S3YF80</accession>
<name>A0A8S3YF80_9EUPU</name>
<reference evidence="2" key="1">
    <citation type="submission" date="2021-04" db="EMBL/GenBank/DDBJ databases">
        <authorList>
            <consortium name="Molecular Ecology Group"/>
        </authorList>
    </citation>
    <scope>NUCLEOTIDE SEQUENCE</scope>
</reference>
<keyword evidence="1" id="KW-0812">Transmembrane</keyword>
<evidence type="ECO:0000256" key="1">
    <source>
        <dbReference type="SAM" id="Phobius"/>
    </source>
</evidence>
<organism evidence="2 3">
    <name type="scientific">Candidula unifasciata</name>
    <dbReference type="NCBI Taxonomy" id="100452"/>
    <lineage>
        <taxon>Eukaryota</taxon>
        <taxon>Metazoa</taxon>
        <taxon>Spiralia</taxon>
        <taxon>Lophotrochozoa</taxon>
        <taxon>Mollusca</taxon>
        <taxon>Gastropoda</taxon>
        <taxon>Heterobranchia</taxon>
        <taxon>Euthyneura</taxon>
        <taxon>Panpulmonata</taxon>
        <taxon>Eupulmonata</taxon>
        <taxon>Stylommatophora</taxon>
        <taxon>Helicina</taxon>
        <taxon>Helicoidea</taxon>
        <taxon>Geomitridae</taxon>
        <taxon>Candidula</taxon>
    </lineage>
</organism>
<feature type="non-terminal residue" evidence="2">
    <location>
        <position position="65"/>
    </location>
</feature>
<dbReference type="Proteomes" id="UP000678393">
    <property type="component" value="Unassembled WGS sequence"/>
</dbReference>
<comment type="caution">
    <text evidence="2">The sequence shown here is derived from an EMBL/GenBank/DDBJ whole genome shotgun (WGS) entry which is preliminary data.</text>
</comment>
<protein>
    <submittedName>
        <fullName evidence="2">Uncharacterized protein</fullName>
    </submittedName>
</protein>
<feature type="transmembrane region" description="Helical" evidence="1">
    <location>
        <begin position="28"/>
        <end position="55"/>
    </location>
</feature>
<dbReference type="EMBL" id="CAJHNH020000163">
    <property type="protein sequence ID" value="CAG5115777.1"/>
    <property type="molecule type" value="Genomic_DNA"/>
</dbReference>
<evidence type="ECO:0000313" key="3">
    <source>
        <dbReference type="Proteomes" id="UP000678393"/>
    </source>
</evidence>
<keyword evidence="1" id="KW-1133">Transmembrane helix</keyword>
<gene>
    <name evidence="2" type="ORF">CUNI_LOCUS1335</name>
</gene>
<keyword evidence="1" id="KW-0472">Membrane</keyword>
<feature type="non-terminal residue" evidence="2">
    <location>
        <position position="1"/>
    </location>
</feature>
<sequence>VASIGMAIWSLTAQYGSEKMTHLTDSDIFRLLSILAIAGGVSNLIIGIFGFRCILAEEKRFMISV</sequence>
<evidence type="ECO:0000313" key="2">
    <source>
        <dbReference type="EMBL" id="CAG5115777.1"/>
    </source>
</evidence>
<keyword evidence="3" id="KW-1185">Reference proteome</keyword>
<proteinExistence type="predicted"/>
<dbReference type="AlphaFoldDB" id="A0A8S3YF80"/>